<keyword evidence="1" id="KW-1133">Transmembrane helix</keyword>
<evidence type="ECO:0000313" key="3">
    <source>
        <dbReference type="Proteomes" id="UP000183997"/>
    </source>
</evidence>
<dbReference type="GO" id="GO:0140359">
    <property type="term" value="F:ABC-type transporter activity"/>
    <property type="evidence" value="ECO:0007669"/>
    <property type="project" value="InterPro"/>
</dbReference>
<accession>A0A1M6P5D4</accession>
<evidence type="ECO:0000313" key="2">
    <source>
        <dbReference type="EMBL" id="SHK03154.1"/>
    </source>
</evidence>
<feature type="transmembrane region" description="Helical" evidence="1">
    <location>
        <begin position="181"/>
        <end position="200"/>
    </location>
</feature>
<dbReference type="RefSeq" id="WP_072910672.1">
    <property type="nucleotide sequence ID" value="NZ_FRAR01000005.1"/>
</dbReference>
<keyword evidence="1" id="KW-0812">Transmembrane</keyword>
<feature type="transmembrane region" description="Helical" evidence="1">
    <location>
        <begin position="111"/>
        <end position="133"/>
    </location>
</feature>
<dbReference type="PANTHER" id="PTHR43471">
    <property type="entry name" value="ABC TRANSPORTER PERMEASE"/>
    <property type="match status" value="1"/>
</dbReference>
<dbReference type="STRING" id="1121421.SAMN02745123_00473"/>
<proteinExistence type="predicted"/>
<evidence type="ECO:0000256" key="1">
    <source>
        <dbReference type="SAM" id="Phobius"/>
    </source>
</evidence>
<dbReference type="Proteomes" id="UP000183997">
    <property type="component" value="Unassembled WGS sequence"/>
</dbReference>
<gene>
    <name evidence="2" type="ORF">SAMN02745123_00473</name>
</gene>
<feature type="transmembrane region" description="Helical" evidence="1">
    <location>
        <begin position="264"/>
        <end position="283"/>
    </location>
</feature>
<dbReference type="Pfam" id="PF12679">
    <property type="entry name" value="ABC2_membrane_2"/>
    <property type="match status" value="1"/>
</dbReference>
<reference evidence="3" key="1">
    <citation type="submission" date="2016-11" db="EMBL/GenBank/DDBJ databases">
        <authorList>
            <person name="Varghese N."/>
            <person name="Submissions S."/>
        </authorList>
    </citation>
    <scope>NUCLEOTIDE SEQUENCE [LARGE SCALE GENOMIC DNA]</scope>
    <source>
        <strain evidence="3">DSM 10349</strain>
    </source>
</reference>
<protein>
    <submittedName>
        <fullName evidence="2">ABC-2 family transporter protein</fullName>
    </submittedName>
</protein>
<name>A0A1M6P5D4_9FIRM</name>
<keyword evidence="1" id="KW-0472">Membrane</keyword>
<feature type="transmembrane region" description="Helical" evidence="1">
    <location>
        <begin position="17"/>
        <end position="36"/>
    </location>
</feature>
<dbReference type="OrthoDB" id="5146022at2"/>
<feature type="transmembrane region" description="Helical" evidence="1">
    <location>
        <begin position="69"/>
        <end position="90"/>
    </location>
</feature>
<feature type="transmembrane region" description="Helical" evidence="1">
    <location>
        <begin position="153"/>
        <end position="174"/>
    </location>
</feature>
<dbReference type="GO" id="GO:0005886">
    <property type="term" value="C:plasma membrane"/>
    <property type="evidence" value="ECO:0007669"/>
    <property type="project" value="UniProtKB-SubCell"/>
</dbReference>
<dbReference type="AlphaFoldDB" id="A0A1M6P5D4"/>
<sequence length="288" mass="31082">MFTIARLTFLEVFRKKVFLVTLILSMLFLFLYGVALDFTAQEMVQMKSAGGSNLLIQQMIGNQLLGAGLYFSSFLIALLALMASVGSISSEIESGLLHAIVSKPIQRRDIVLGKLSGYGLMLASYAIFLYTAILLINHHYNPGIFNLSTAVSILLGAVIFILQPLVLLSLAMVFSTFLRTMTAGILSIILYGLGMVGGFLEQIGSAISNSTLINIGIISSLVMPSDALFRKLLAEVTGSDANPLAVLSISMGPFGVSAPPSNVMLGYTIFYIFVCVLLTIQIFKKKDL</sequence>
<dbReference type="EMBL" id="FRAR01000005">
    <property type="protein sequence ID" value="SHK03154.1"/>
    <property type="molecule type" value="Genomic_DNA"/>
</dbReference>
<keyword evidence="3" id="KW-1185">Reference proteome</keyword>
<organism evidence="2 3">
    <name type="scientific">Desulforamulus aeronauticus DSM 10349</name>
    <dbReference type="NCBI Taxonomy" id="1121421"/>
    <lineage>
        <taxon>Bacteria</taxon>
        <taxon>Bacillati</taxon>
        <taxon>Bacillota</taxon>
        <taxon>Clostridia</taxon>
        <taxon>Eubacteriales</taxon>
        <taxon>Peptococcaceae</taxon>
        <taxon>Desulforamulus</taxon>
    </lineage>
</organism>